<evidence type="ECO:0000256" key="2">
    <source>
        <dbReference type="ARBA" id="ARBA00022448"/>
    </source>
</evidence>
<dbReference type="EMBL" id="JANFZH010000005">
    <property type="protein sequence ID" value="MCQ4838968.1"/>
    <property type="molecule type" value="Genomic_DNA"/>
</dbReference>
<evidence type="ECO:0000256" key="7">
    <source>
        <dbReference type="SAM" id="Phobius"/>
    </source>
</evidence>
<feature type="transmembrane region" description="Helical" evidence="7">
    <location>
        <begin position="198"/>
        <end position="220"/>
    </location>
</feature>
<dbReference type="PIRSF" id="PIRSF006603">
    <property type="entry name" value="DinF"/>
    <property type="match status" value="1"/>
</dbReference>
<feature type="transmembrane region" description="Helical" evidence="7">
    <location>
        <begin position="171"/>
        <end position="192"/>
    </location>
</feature>
<feature type="transmembrane region" description="Helical" evidence="7">
    <location>
        <begin position="321"/>
        <end position="341"/>
    </location>
</feature>
<feature type="transmembrane region" description="Helical" evidence="7">
    <location>
        <begin position="361"/>
        <end position="381"/>
    </location>
</feature>
<dbReference type="Proteomes" id="UP001524473">
    <property type="component" value="Unassembled WGS sequence"/>
</dbReference>
<sequence length="458" mass="49878">MAGQKLKENSITEGVIWKQLLLFFFPILIGTFFQQLYNTVDTVIVGQYVGKQALAAVGTTGTIINLLVGFFVGVSSGATVIISQFFGAGDGKNVSRAVHTSMALALAGGGIIMVVGLLTSRLSLEMLGVPEEIMDDALMYLNVYYAGILACMIYNVGTGILRAIGDSRMPLYVLIACCLVNIVLDLLFVVAFRWGVFGVALATVLSQVVSAVLIMVRLMGTRESYRVELKKIKFDRHMLRDVIRIGLPAGLQSVMYSVSNLVIQAGINSFGTDAIAAWAAIGKIDGFIWMVMNAFGISITTFVGQNFGAQKYDRVKKSVRICLSMALGATITLSAVLFFFMGPLLRFFTNDAAVVELGSNFLRILAPSYFTFVFIEIFSGAIRGAGEALQPMLITCFGVCGLRILWVLIAVPFWPTMEMVALNYPVTWAATALVFIIYYARMKWLDRCVQRSGAVVSA</sequence>
<dbReference type="InterPro" id="IPR052031">
    <property type="entry name" value="Membrane_Transporter-Flippase"/>
</dbReference>
<feature type="transmembrane region" description="Helical" evidence="7">
    <location>
        <begin position="393"/>
        <end position="414"/>
    </location>
</feature>
<evidence type="ECO:0000256" key="4">
    <source>
        <dbReference type="ARBA" id="ARBA00022692"/>
    </source>
</evidence>
<dbReference type="InterPro" id="IPR002528">
    <property type="entry name" value="MATE_fam"/>
</dbReference>
<evidence type="ECO:0000256" key="3">
    <source>
        <dbReference type="ARBA" id="ARBA00022475"/>
    </source>
</evidence>
<name>A0ABT1RWD2_9FIRM</name>
<organism evidence="8 9">
    <name type="scientific">Neglectibacter timonensis</name>
    <dbReference type="NCBI Taxonomy" id="1776382"/>
    <lineage>
        <taxon>Bacteria</taxon>
        <taxon>Bacillati</taxon>
        <taxon>Bacillota</taxon>
        <taxon>Clostridia</taxon>
        <taxon>Eubacteriales</taxon>
        <taxon>Oscillospiraceae</taxon>
        <taxon>Neglectibacter</taxon>
    </lineage>
</organism>
<keyword evidence="2" id="KW-0813">Transport</keyword>
<keyword evidence="6 7" id="KW-0472">Membrane</keyword>
<reference evidence="8 9" key="1">
    <citation type="submission" date="2022-06" db="EMBL/GenBank/DDBJ databases">
        <title>Isolation of gut microbiota from human fecal samples.</title>
        <authorList>
            <person name="Pamer E.G."/>
            <person name="Barat B."/>
            <person name="Waligurski E."/>
            <person name="Medina S."/>
            <person name="Paddock L."/>
            <person name="Mostad J."/>
        </authorList>
    </citation>
    <scope>NUCLEOTIDE SEQUENCE [LARGE SCALE GENOMIC DNA]</scope>
    <source>
        <strain evidence="8 9">DFI.9.73</strain>
    </source>
</reference>
<dbReference type="PANTHER" id="PTHR43549">
    <property type="entry name" value="MULTIDRUG RESISTANCE PROTEIN YPNP-RELATED"/>
    <property type="match status" value="1"/>
</dbReference>
<dbReference type="PANTHER" id="PTHR43549:SF3">
    <property type="entry name" value="MULTIDRUG RESISTANCE PROTEIN YPNP-RELATED"/>
    <property type="match status" value="1"/>
</dbReference>
<feature type="transmembrane region" description="Helical" evidence="7">
    <location>
        <begin position="20"/>
        <end position="37"/>
    </location>
</feature>
<feature type="transmembrane region" description="Helical" evidence="7">
    <location>
        <begin position="241"/>
        <end position="267"/>
    </location>
</feature>
<feature type="transmembrane region" description="Helical" evidence="7">
    <location>
        <begin position="420"/>
        <end position="440"/>
    </location>
</feature>
<dbReference type="Pfam" id="PF01554">
    <property type="entry name" value="MatE"/>
    <property type="match status" value="2"/>
</dbReference>
<keyword evidence="4 7" id="KW-0812">Transmembrane</keyword>
<dbReference type="RefSeq" id="WP_066862317.1">
    <property type="nucleotide sequence ID" value="NZ_CABKVV010000012.1"/>
</dbReference>
<feature type="transmembrane region" description="Helical" evidence="7">
    <location>
        <begin position="103"/>
        <end position="124"/>
    </location>
</feature>
<dbReference type="GeneID" id="90531771"/>
<evidence type="ECO:0000256" key="1">
    <source>
        <dbReference type="ARBA" id="ARBA00004651"/>
    </source>
</evidence>
<comment type="subcellular location">
    <subcellularLocation>
        <location evidence="1">Cell membrane</location>
        <topology evidence="1">Multi-pass membrane protein</topology>
    </subcellularLocation>
</comment>
<feature type="transmembrane region" description="Helical" evidence="7">
    <location>
        <begin position="57"/>
        <end position="82"/>
    </location>
</feature>
<keyword evidence="5 7" id="KW-1133">Transmembrane helix</keyword>
<gene>
    <name evidence="8" type="ORF">NE695_03440</name>
</gene>
<comment type="caution">
    <text evidence="8">The sequence shown here is derived from an EMBL/GenBank/DDBJ whole genome shotgun (WGS) entry which is preliminary data.</text>
</comment>
<accession>A0ABT1RWD2</accession>
<evidence type="ECO:0000313" key="8">
    <source>
        <dbReference type="EMBL" id="MCQ4838968.1"/>
    </source>
</evidence>
<keyword evidence="3" id="KW-1003">Cell membrane</keyword>
<evidence type="ECO:0000313" key="9">
    <source>
        <dbReference type="Proteomes" id="UP001524473"/>
    </source>
</evidence>
<dbReference type="NCBIfam" id="TIGR00797">
    <property type="entry name" value="matE"/>
    <property type="match status" value="1"/>
</dbReference>
<protein>
    <submittedName>
        <fullName evidence="8">MATE family efflux transporter</fullName>
    </submittedName>
</protein>
<feature type="transmembrane region" description="Helical" evidence="7">
    <location>
        <begin position="287"/>
        <end position="309"/>
    </location>
</feature>
<evidence type="ECO:0000256" key="6">
    <source>
        <dbReference type="ARBA" id="ARBA00023136"/>
    </source>
</evidence>
<evidence type="ECO:0000256" key="5">
    <source>
        <dbReference type="ARBA" id="ARBA00022989"/>
    </source>
</evidence>
<keyword evidence="9" id="KW-1185">Reference proteome</keyword>
<dbReference type="InterPro" id="IPR048279">
    <property type="entry name" value="MdtK-like"/>
</dbReference>
<dbReference type="CDD" id="cd13138">
    <property type="entry name" value="MATE_yoeA_like"/>
    <property type="match status" value="1"/>
</dbReference>
<proteinExistence type="predicted"/>
<feature type="transmembrane region" description="Helical" evidence="7">
    <location>
        <begin position="144"/>
        <end position="164"/>
    </location>
</feature>